<dbReference type="SUPFAM" id="SSF54236">
    <property type="entry name" value="Ubiquitin-like"/>
    <property type="match status" value="7"/>
</dbReference>
<feature type="domain" description="Ubiquitin-like" evidence="5">
    <location>
        <begin position="11"/>
        <end position="78"/>
    </location>
</feature>
<gene>
    <name evidence="7" type="ORF">GMARGA_LOCUS17558</name>
</gene>
<dbReference type="PRINTS" id="PR00348">
    <property type="entry name" value="UBIQUITIN"/>
</dbReference>
<dbReference type="SUPFAM" id="SSF57850">
    <property type="entry name" value="RING/U-box"/>
    <property type="match status" value="1"/>
</dbReference>
<feature type="domain" description="Ubiquitin-like" evidence="5">
    <location>
        <begin position="305"/>
        <end position="374"/>
    </location>
</feature>
<dbReference type="InterPro" id="IPR000433">
    <property type="entry name" value="Znf_ZZ"/>
</dbReference>
<dbReference type="InterPro" id="IPR043145">
    <property type="entry name" value="Znf_ZZ_sf"/>
</dbReference>
<name>A0ABN7VDU7_GIGMA</name>
<feature type="domain" description="Ubiquitin-like" evidence="5">
    <location>
        <begin position="231"/>
        <end position="300"/>
    </location>
</feature>
<accession>A0ABN7VDU7</accession>
<dbReference type="Pfam" id="PF00569">
    <property type="entry name" value="ZZ"/>
    <property type="match status" value="1"/>
</dbReference>
<dbReference type="Gene3D" id="3.30.60.90">
    <property type="match status" value="1"/>
</dbReference>
<feature type="domain" description="ZZ-type" evidence="6">
    <location>
        <begin position="574"/>
        <end position="628"/>
    </location>
</feature>
<keyword evidence="8" id="KW-1185">Reference proteome</keyword>
<dbReference type="SMART" id="SM00213">
    <property type="entry name" value="UBQ"/>
    <property type="match status" value="7"/>
</dbReference>
<dbReference type="PROSITE" id="PS50135">
    <property type="entry name" value="ZF_ZZ_2"/>
    <property type="match status" value="1"/>
</dbReference>
<dbReference type="Gene3D" id="3.10.20.90">
    <property type="entry name" value="Phosphatidylinositol 3-kinase Catalytic Subunit, Chain A, domain 1"/>
    <property type="match status" value="7"/>
</dbReference>
<proteinExistence type="predicted"/>
<evidence type="ECO:0000259" key="5">
    <source>
        <dbReference type="PROSITE" id="PS50053"/>
    </source>
</evidence>
<dbReference type="PROSITE" id="PS01357">
    <property type="entry name" value="ZF_ZZ_1"/>
    <property type="match status" value="1"/>
</dbReference>
<feature type="domain" description="Ubiquitin-like" evidence="5">
    <location>
        <begin position="157"/>
        <end position="226"/>
    </location>
</feature>
<dbReference type="EMBL" id="CAJVQB010013361">
    <property type="protein sequence ID" value="CAG8761692.1"/>
    <property type="molecule type" value="Genomic_DNA"/>
</dbReference>
<evidence type="ECO:0000256" key="3">
    <source>
        <dbReference type="ARBA" id="ARBA00022833"/>
    </source>
</evidence>
<protein>
    <submittedName>
        <fullName evidence="7">8274_t:CDS:1</fullName>
    </submittedName>
</protein>
<dbReference type="InterPro" id="IPR019956">
    <property type="entry name" value="Ubiquitin_dom"/>
</dbReference>
<reference evidence="7 8" key="1">
    <citation type="submission" date="2021-06" db="EMBL/GenBank/DDBJ databases">
        <authorList>
            <person name="Kallberg Y."/>
            <person name="Tangrot J."/>
            <person name="Rosling A."/>
        </authorList>
    </citation>
    <scope>NUCLEOTIDE SEQUENCE [LARGE SCALE GENOMIC DNA]</scope>
    <source>
        <strain evidence="7 8">120-4 pot B 10/14</strain>
    </source>
</reference>
<dbReference type="Pfam" id="PF00240">
    <property type="entry name" value="ubiquitin"/>
    <property type="match status" value="7"/>
</dbReference>
<keyword evidence="3" id="KW-0862">Zinc</keyword>
<sequence length="919" mass="106406">LYTPTKARSSMLIYLETSTGKTELKVYWSDTIIQIKEMIQVLKGIASHKQCITFNDIELEDFRTLSYYNVQKESTLHLESRIIYVKTETEEILELNSSPAAANKTVREVKLMIQNKKNIPPIQQRIYFDDDNELNDYNKLSHYKIKNGSVLYLVVKSMIFVKKMNTGRIIDLEVETNTTIGQIKQMILDKDGILLSHQCLVFSDKELHDQNTLSYYNIQIGSTLHLKYKLMKIFVKILNEKIIELKVRGDHTIKDVKQMIQDKEGISSDQQYLVFNNQKLSYDWFYLSYYKIEEESTLHLEYGAIIIYVKLIDGKTIKLDVERSYSIEQVMHIIKNKVNISPQLYDLAFNNKILRYRNTLKETGIDNESVLNLLEYKSWSGPVFVKMLTGKTISLELKSSNTIEQVKQKIYDKEGIPPDQQRLIFANTQLEDRCTMADYYIQREDSLHLTLREGMFQKTSDKSWSGPVFVNTLTSKIITLEVNSSDTIDQVKQKIYDKEGIPLNQQRLIFAGKQLEDGRTMDDYGIKREGYLRLVLRLRGGMFQETSGRKEFDALPPLTQYMLTSEERLQNGIHAGIICNYCGKSEWKGMRYKCSECPDYDLCFNCITISNLLHNVQHQFLKLSNPLDLKVLKNTSISSINITPILPDTKEKLLALLREEEHRRFSPEIQKIYYDVGNDPTCGKDWMDVTDQMQLELVREFGYSDEAVQLLRRASQLYPDDPEFRTTQVYVRNNIANLGNLTEGMPAPDCPLVPLEPSIFTTIIDNNNSNLSTLVPLRSLCKPGRPLVLLGGSYTCPLYRYISHVLNDIYNRYKTNVDFYMIQIREAHASDVWPIGNIVDVKEHRTLSDRLAAACEMVKKTHLEIPVLADTMDDTFLKLYSPWPFRFFVIVDGILKLVGMPKEARYDTTDLVECLNNLL</sequence>
<dbReference type="PROSITE" id="PS00299">
    <property type="entry name" value="UBIQUITIN_1"/>
    <property type="match status" value="1"/>
</dbReference>
<feature type="domain" description="Ubiquitin-like" evidence="5">
    <location>
        <begin position="383"/>
        <end position="453"/>
    </location>
</feature>
<keyword evidence="1" id="KW-0479">Metal-binding</keyword>
<dbReference type="InterPro" id="IPR019954">
    <property type="entry name" value="Ubiquitin_CS"/>
</dbReference>
<dbReference type="InterPro" id="IPR029071">
    <property type="entry name" value="Ubiquitin-like_domsf"/>
</dbReference>
<comment type="caution">
    <text evidence="7">The sequence shown here is derived from an EMBL/GenBank/DDBJ whole genome shotgun (WGS) entry which is preliminary data.</text>
</comment>
<evidence type="ECO:0000313" key="7">
    <source>
        <dbReference type="EMBL" id="CAG8761692.1"/>
    </source>
</evidence>
<dbReference type="InterPro" id="IPR000626">
    <property type="entry name" value="Ubiquitin-like_dom"/>
</dbReference>
<evidence type="ECO:0000256" key="1">
    <source>
        <dbReference type="ARBA" id="ARBA00022723"/>
    </source>
</evidence>
<evidence type="ECO:0000256" key="4">
    <source>
        <dbReference type="PROSITE-ProRule" id="PRU00228"/>
    </source>
</evidence>
<dbReference type="InterPro" id="IPR000643">
    <property type="entry name" value="Iodothyronine_deiodinase"/>
</dbReference>
<dbReference type="PANTHER" id="PTHR10666">
    <property type="entry name" value="UBIQUITIN"/>
    <property type="match status" value="1"/>
</dbReference>
<dbReference type="SMART" id="SM00291">
    <property type="entry name" value="ZnF_ZZ"/>
    <property type="match status" value="1"/>
</dbReference>
<dbReference type="Proteomes" id="UP000789901">
    <property type="component" value="Unassembled WGS sequence"/>
</dbReference>
<keyword evidence="2 4" id="KW-0863">Zinc-finger</keyword>
<feature type="domain" description="Ubiquitin-like" evidence="5">
    <location>
        <begin position="468"/>
        <end position="541"/>
    </location>
</feature>
<feature type="domain" description="Ubiquitin-like" evidence="5">
    <location>
        <begin position="83"/>
        <end position="156"/>
    </location>
</feature>
<dbReference type="PROSITE" id="PS50053">
    <property type="entry name" value="UBIQUITIN_2"/>
    <property type="match status" value="7"/>
</dbReference>
<dbReference type="Pfam" id="PF00837">
    <property type="entry name" value="T4_deiodinase"/>
    <property type="match status" value="1"/>
</dbReference>
<evidence type="ECO:0000259" key="6">
    <source>
        <dbReference type="PROSITE" id="PS50135"/>
    </source>
</evidence>
<dbReference type="InterPro" id="IPR050158">
    <property type="entry name" value="Ubiquitin_ubiquitin-like"/>
</dbReference>
<evidence type="ECO:0000313" key="8">
    <source>
        <dbReference type="Proteomes" id="UP000789901"/>
    </source>
</evidence>
<dbReference type="CDD" id="cd17039">
    <property type="entry name" value="Ubl_ubiquitin_like"/>
    <property type="match status" value="2"/>
</dbReference>
<feature type="non-terminal residue" evidence="7">
    <location>
        <position position="1"/>
    </location>
</feature>
<organism evidence="7 8">
    <name type="scientific">Gigaspora margarita</name>
    <dbReference type="NCBI Taxonomy" id="4874"/>
    <lineage>
        <taxon>Eukaryota</taxon>
        <taxon>Fungi</taxon>
        <taxon>Fungi incertae sedis</taxon>
        <taxon>Mucoromycota</taxon>
        <taxon>Glomeromycotina</taxon>
        <taxon>Glomeromycetes</taxon>
        <taxon>Diversisporales</taxon>
        <taxon>Gigasporaceae</taxon>
        <taxon>Gigaspora</taxon>
    </lineage>
</organism>
<dbReference type="Gene3D" id="3.40.30.10">
    <property type="entry name" value="Glutaredoxin"/>
    <property type="match status" value="1"/>
</dbReference>
<evidence type="ECO:0000256" key="2">
    <source>
        <dbReference type="ARBA" id="ARBA00022771"/>
    </source>
</evidence>